<organism evidence="2 3">
    <name type="scientific">Tetradesmus obliquus</name>
    <name type="common">Green alga</name>
    <name type="synonym">Acutodesmus obliquus</name>
    <dbReference type="NCBI Taxonomy" id="3088"/>
    <lineage>
        <taxon>Eukaryota</taxon>
        <taxon>Viridiplantae</taxon>
        <taxon>Chlorophyta</taxon>
        <taxon>core chlorophytes</taxon>
        <taxon>Chlorophyceae</taxon>
        <taxon>CS clade</taxon>
        <taxon>Sphaeropleales</taxon>
        <taxon>Scenedesmaceae</taxon>
        <taxon>Tetradesmus</taxon>
    </lineage>
</organism>
<dbReference type="Proteomes" id="UP000256970">
    <property type="component" value="Unassembled WGS sequence"/>
</dbReference>
<keyword evidence="3" id="KW-1185">Reference proteome</keyword>
<dbReference type="InterPro" id="IPR035940">
    <property type="entry name" value="CAP_sf"/>
</dbReference>
<gene>
    <name evidence="2" type="ORF">BQ4739_LOCUS14728</name>
</gene>
<dbReference type="SUPFAM" id="SSF55797">
    <property type="entry name" value="PR-1-like"/>
    <property type="match status" value="1"/>
</dbReference>
<proteinExistence type="predicted"/>
<accession>A0A383WBJ1</accession>
<protein>
    <recommendedName>
        <fullName evidence="1">SCP domain-containing protein</fullName>
    </recommendedName>
</protein>
<feature type="domain" description="SCP" evidence="1">
    <location>
        <begin position="69"/>
        <end position="114"/>
    </location>
</feature>
<name>A0A383WBJ1_TETOB</name>
<dbReference type="Pfam" id="PF00188">
    <property type="entry name" value="CAP"/>
    <property type="match status" value="1"/>
</dbReference>
<reference evidence="2 3" key="1">
    <citation type="submission" date="2016-10" db="EMBL/GenBank/DDBJ databases">
        <authorList>
            <person name="Cai Z."/>
        </authorList>
    </citation>
    <scope>NUCLEOTIDE SEQUENCE [LARGE SCALE GENOMIC DNA]</scope>
</reference>
<evidence type="ECO:0000259" key="1">
    <source>
        <dbReference type="Pfam" id="PF00188"/>
    </source>
</evidence>
<sequence>MPATACSTVAKASNLNRLLCPILNNCNPNAAPFPDEHALQASPLQRVGRRLKQQQMLGEPEPIMKWLVAKHNELRARHGVPPMVWDWGLAWNAYNYVLNCPNGHSGQPGIGENLACEQQQQQQQQG</sequence>
<dbReference type="Gene3D" id="3.40.33.10">
    <property type="entry name" value="CAP"/>
    <property type="match status" value="1"/>
</dbReference>
<dbReference type="InterPro" id="IPR014044">
    <property type="entry name" value="CAP_dom"/>
</dbReference>
<evidence type="ECO:0000313" key="2">
    <source>
        <dbReference type="EMBL" id="SZX74459.1"/>
    </source>
</evidence>
<evidence type="ECO:0000313" key="3">
    <source>
        <dbReference type="Proteomes" id="UP000256970"/>
    </source>
</evidence>
<dbReference type="EMBL" id="FNXT01001215">
    <property type="protein sequence ID" value="SZX74459.1"/>
    <property type="molecule type" value="Genomic_DNA"/>
</dbReference>
<dbReference type="AlphaFoldDB" id="A0A383WBJ1"/>